<dbReference type="Pfam" id="PF03747">
    <property type="entry name" value="ADP_ribosyl_GH"/>
    <property type="match status" value="1"/>
</dbReference>
<gene>
    <name evidence="2" type="ORF">H9977_11715</name>
</gene>
<dbReference type="EMBL" id="DXEL01000081">
    <property type="protein sequence ID" value="HIX75679.1"/>
    <property type="molecule type" value="Genomic_DNA"/>
</dbReference>
<protein>
    <submittedName>
        <fullName evidence="2">ADP-ribosylglycohydrolase family protein</fullName>
    </submittedName>
</protein>
<evidence type="ECO:0000313" key="3">
    <source>
        <dbReference type="Proteomes" id="UP000886740"/>
    </source>
</evidence>
<reference evidence="2" key="1">
    <citation type="journal article" date="2021" name="PeerJ">
        <title>Extensive microbial diversity within the chicken gut microbiome revealed by metagenomics and culture.</title>
        <authorList>
            <person name="Gilroy R."/>
            <person name="Ravi A."/>
            <person name="Getino M."/>
            <person name="Pursley I."/>
            <person name="Horton D.L."/>
            <person name="Alikhan N.F."/>
            <person name="Baker D."/>
            <person name="Gharbi K."/>
            <person name="Hall N."/>
            <person name="Watson M."/>
            <person name="Adriaenssens E.M."/>
            <person name="Foster-Nyarko E."/>
            <person name="Jarju S."/>
            <person name="Secka A."/>
            <person name="Antonio M."/>
            <person name="Oren A."/>
            <person name="Chaudhuri R.R."/>
            <person name="La Ragione R."/>
            <person name="Hildebrand F."/>
            <person name="Pallen M.J."/>
        </authorList>
    </citation>
    <scope>NUCLEOTIDE SEQUENCE</scope>
    <source>
        <strain evidence="2">ChiGjej6B6-14162</strain>
    </source>
</reference>
<feature type="signal peptide" evidence="1">
    <location>
        <begin position="1"/>
        <end position="22"/>
    </location>
</feature>
<reference evidence="2" key="2">
    <citation type="submission" date="2021-04" db="EMBL/GenBank/DDBJ databases">
        <authorList>
            <person name="Gilroy R."/>
        </authorList>
    </citation>
    <scope>NUCLEOTIDE SEQUENCE</scope>
    <source>
        <strain evidence="2">ChiGjej6B6-14162</strain>
    </source>
</reference>
<dbReference type="PROSITE" id="PS51257">
    <property type="entry name" value="PROKAR_LIPOPROTEIN"/>
    <property type="match status" value="1"/>
</dbReference>
<evidence type="ECO:0000256" key="1">
    <source>
        <dbReference type="SAM" id="SignalP"/>
    </source>
</evidence>
<feature type="chain" id="PRO_5038679447" evidence="1">
    <location>
        <begin position="23"/>
        <end position="513"/>
    </location>
</feature>
<sequence length="513" mass="57484">MKKISRYALAALSILTLGSSCSEQPSTPTGQTIPESITISTETLMDKIKGGWAGQTIGCSYGGPTEFKYNGTMIQDYVPIAWPDGYIKWWYENVPGLYDDVYMDLTFVDVFDRLGLDAPVDSFAMAFAKAKYPLWHANQAARYNILQGIMPPESGHWLNNPHANDLDYQIEADYAGLMAPGMPNAASEISDKIGHIMNYGDGWYGGVYVGAMYALAFITDDIELIATEALKTIPEESDYYKCMSDVIAWHKAYPEDWKRTWFECEKKWSSDIGCPDGVYVPFNIDATINSAYILIGLLYGDGDFEKTMDIATRCGQDSDCNPASAAGILGTILGYKQIPERWMKNLREVESMDLAFTNISLNKAYQMSYDQALQMIQRNGGSVADDKITIQYQKPVAVRYEKAFEGMYPKEKVAVNKPLKEVGELSFEGNGAVFKGYVQAKDEHYVAKVEMYIDGQLVETANLPASFAERRHELFWKYLLPEGKHTATFKWLNPTADASIQMSELLIYTGNNK</sequence>
<dbReference type="AlphaFoldDB" id="A0A9D1XAG7"/>
<comment type="caution">
    <text evidence="2">The sequence shown here is derived from an EMBL/GenBank/DDBJ whole genome shotgun (WGS) entry which is preliminary data.</text>
</comment>
<name>A0A9D1XAG7_9BACT</name>
<proteinExistence type="predicted"/>
<dbReference type="SUPFAM" id="SSF101478">
    <property type="entry name" value="ADP-ribosylglycohydrolase"/>
    <property type="match status" value="1"/>
</dbReference>
<dbReference type="InterPro" id="IPR036705">
    <property type="entry name" value="Ribosyl_crysJ1_sf"/>
</dbReference>
<organism evidence="2 3">
    <name type="scientific">Candidatus Parabacteroides intestinipullorum</name>
    <dbReference type="NCBI Taxonomy" id="2838723"/>
    <lineage>
        <taxon>Bacteria</taxon>
        <taxon>Pseudomonadati</taxon>
        <taxon>Bacteroidota</taxon>
        <taxon>Bacteroidia</taxon>
        <taxon>Bacteroidales</taxon>
        <taxon>Tannerellaceae</taxon>
        <taxon>Parabacteroides</taxon>
    </lineage>
</organism>
<accession>A0A9D1XAG7</accession>
<evidence type="ECO:0000313" key="2">
    <source>
        <dbReference type="EMBL" id="HIX75679.1"/>
    </source>
</evidence>
<dbReference type="InterPro" id="IPR005502">
    <property type="entry name" value="Ribosyl_crysJ1"/>
</dbReference>
<keyword evidence="1" id="KW-0732">Signal</keyword>
<dbReference type="Gene3D" id="1.10.4080.10">
    <property type="entry name" value="ADP-ribosylation/Crystallin J1"/>
    <property type="match status" value="1"/>
</dbReference>
<dbReference type="Proteomes" id="UP000886740">
    <property type="component" value="Unassembled WGS sequence"/>
</dbReference>